<sequence>MKNSLTALRVVGKIHQQQLQALTKKSNLTISEWQLLIAITDGYTTQESLSQSMELDTSTLSRQLKRLVEKEMIRKKAVGQDKRQLIYSITDKGKNACNQINSDYADLSTRIFNQWTDEEKNLLKILLNRLETSMKKIRK</sequence>
<reference evidence="5 7" key="1">
    <citation type="submission" date="2014-06" db="EMBL/GenBank/DDBJ databases">
        <title>Functional and comparative genomic analyses of the Drosophila gut microbiota identify candidate symbiosis factors.</title>
        <authorList>
            <person name="Newell P.D."/>
            <person name="Chaston J.M."/>
            <person name="Douglas A.E."/>
        </authorList>
    </citation>
    <scope>NUCLEOTIDE SEQUENCE [LARGE SCALE GENOMIC DNA]</scope>
    <source>
        <strain evidence="5 7">DmCS_002</strain>
    </source>
</reference>
<dbReference type="PANTHER" id="PTHR33164:SF64">
    <property type="entry name" value="TRANSCRIPTIONAL REGULATOR SLYA"/>
    <property type="match status" value="1"/>
</dbReference>
<dbReference type="GO" id="GO:0006950">
    <property type="term" value="P:response to stress"/>
    <property type="evidence" value="ECO:0007669"/>
    <property type="project" value="TreeGrafter"/>
</dbReference>
<dbReference type="EMBL" id="CP045562">
    <property type="protein sequence ID" value="QFX92646.1"/>
    <property type="molecule type" value="Genomic_DNA"/>
</dbReference>
<evidence type="ECO:0000256" key="3">
    <source>
        <dbReference type="ARBA" id="ARBA00023163"/>
    </source>
</evidence>
<reference evidence="6 8" key="2">
    <citation type="submission" date="2019-10" db="EMBL/GenBank/DDBJ databases">
        <title>Genome sequencing of Lactobacillus fructivorans.</title>
        <authorList>
            <person name="Kim K."/>
        </authorList>
    </citation>
    <scope>NUCLEOTIDE SEQUENCE [LARGE SCALE GENOMIC DNA]</scope>
    <source>
        <strain evidence="6 8">LF543</strain>
    </source>
</reference>
<evidence type="ECO:0000313" key="7">
    <source>
        <dbReference type="Proteomes" id="UP000031397"/>
    </source>
</evidence>
<dbReference type="OrthoDB" id="2328486at2"/>
<dbReference type="SMART" id="SM00347">
    <property type="entry name" value="HTH_MARR"/>
    <property type="match status" value="1"/>
</dbReference>
<dbReference type="RefSeq" id="WP_010021456.1">
    <property type="nucleotide sequence ID" value="NZ_AZDS01000001.1"/>
</dbReference>
<gene>
    <name evidence="6" type="ORF">LF543_03340</name>
    <name evidence="5" type="ORF">LfDm3_0019</name>
</gene>
<evidence type="ECO:0000313" key="5">
    <source>
        <dbReference type="EMBL" id="KID42567.1"/>
    </source>
</evidence>
<dbReference type="Gene3D" id="1.10.10.10">
    <property type="entry name" value="Winged helix-like DNA-binding domain superfamily/Winged helix DNA-binding domain"/>
    <property type="match status" value="1"/>
</dbReference>
<evidence type="ECO:0000259" key="4">
    <source>
        <dbReference type="PROSITE" id="PS50995"/>
    </source>
</evidence>
<dbReference type="SUPFAM" id="SSF46785">
    <property type="entry name" value="Winged helix' DNA-binding domain"/>
    <property type="match status" value="1"/>
</dbReference>
<dbReference type="InterPro" id="IPR036390">
    <property type="entry name" value="WH_DNA-bd_sf"/>
</dbReference>
<dbReference type="PRINTS" id="PR00598">
    <property type="entry name" value="HTHMARR"/>
</dbReference>
<dbReference type="Proteomes" id="UP000031397">
    <property type="component" value="Unassembled WGS sequence"/>
</dbReference>
<keyword evidence="1" id="KW-0805">Transcription regulation</keyword>
<accession>A0A0C1PP69</accession>
<dbReference type="InterPro" id="IPR039422">
    <property type="entry name" value="MarR/SlyA-like"/>
</dbReference>
<evidence type="ECO:0000256" key="1">
    <source>
        <dbReference type="ARBA" id="ARBA00023015"/>
    </source>
</evidence>
<dbReference type="PROSITE" id="PS50995">
    <property type="entry name" value="HTH_MARR_2"/>
    <property type="match status" value="1"/>
</dbReference>
<dbReference type="InterPro" id="IPR000835">
    <property type="entry name" value="HTH_MarR-typ"/>
</dbReference>
<dbReference type="InterPro" id="IPR036388">
    <property type="entry name" value="WH-like_DNA-bd_sf"/>
</dbReference>
<name>A0A0C1PP69_9LACO</name>
<keyword evidence="3" id="KW-0804">Transcription</keyword>
<keyword evidence="2" id="KW-0238">DNA-binding</keyword>
<dbReference type="PATRIC" id="fig|1614.11.peg.282"/>
<dbReference type="GO" id="GO:0003677">
    <property type="term" value="F:DNA binding"/>
    <property type="evidence" value="ECO:0007669"/>
    <property type="project" value="UniProtKB-KW"/>
</dbReference>
<keyword evidence="7" id="KW-1185">Reference proteome</keyword>
<dbReference type="Proteomes" id="UP000327194">
    <property type="component" value="Chromosome"/>
</dbReference>
<evidence type="ECO:0000256" key="2">
    <source>
        <dbReference type="ARBA" id="ARBA00023125"/>
    </source>
</evidence>
<dbReference type="AlphaFoldDB" id="A0A0C1PP69"/>
<dbReference type="KEGG" id="lfv:LF543_03340"/>
<evidence type="ECO:0000313" key="8">
    <source>
        <dbReference type="Proteomes" id="UP000327194"/>
    </source>
</evidence>
<protein>
    <submittedName>
        <fullName evidence="5 6">Transcriptional regulator</fullName>
    </submittedName>
</protein>
<dbReference type="EMBL" id="JOJZ01000007">
    <property type="protein sequence ID" value="KID42567.1"/>
    <property type="molecule type" value="Genomic_DNA"/>
</dbReference>
<organism evidence="5 7">
    <name type="scientific">Fructilactobacillus fructivorans</name>
    <dbReference type="NCBI Taxonomy" id="1614"/>
    <lineage>
        <taxon>Bacteria</taxon>
        <taxon>Bacillati</taxon>
        <taxon>Bacillota</taxon>
        <taxon>Bacilli</taxon>
        <taxon>Lactobacillales</taxon>
        <taxon>Lactobacillaceae</taxon>
        <taxon>Fructilactobacillus</taxon>
    </lineage>
</organism>
<dbReference type="PANTHER" id="PTHR33164">
    <property type="entry name" value="TRANSCRIPTIONAL REGULATOR, MARR FAMILY"/>
    <property type="match status" value="1"/>
</dbReference>
<dbReference type="GeneID" id="74912727"/>
<dbReference type="InterPro" id="IPR055166">
    <property type="entry name" value="Transc_reg_Sar_Rot_HTH"/>
</dbReference>
<evidence type="ECO:0000313" key="6">
    <source>
        <dbReference type="EMBL" id="QFX92646.1"/>
    </source>
</evidence>
<proteinExistence type="predicted"/>
<feature type="domain" description="HTH marR-type" evidence="4">
    <location>
        <begin position="1"/>
        <end position="132"/>
    </location>
</feature>
<dbReference type="GO" id="GO:0003700">
    <property type="term" value="F:DNA-binding transcription factor activity"/>
    <property type="evidence" value="ECO:0007669"/>
    <property type="project" value="InterPro"/>
</dbReference>
<dbReference type="STRING" id="1614.IV37_GL000274"/>
<dbReference type="Pfam" id="PF22381">
    <property type="entry name" value="Staph_reg_Sar_Rot"/>
    <property type="match status" value="1"/>
</dbReference>